<dbReference type="Pfam" id="PF07624">
    <property type="entry name" value="PSD2"/>
    <property type="match status" value="1"/>
</dbReference>
<dbReference type="PROSITE" id="PS51007">
    <property type="entry name" value="CYTC"/>
    <property type="match status" value="1"/>
</dbReference>
<comment type="caution">
    <text evidence="8">The sequence shown here is derived from an EMBL/GenBank/DDBJ whole genome shotgun (WGS) entry which is preliminary data.</text>
</comment>
<evidence type="ECO:0000259" key="7">
    <source>
        <dbReference type="PROSITE" id="PS51007"/>
    </source>
</evidence>
<keyword evidence="9" id="KW-1185">Reference proteome</keyword>
<evidence type="ECO:0000256" key="5">
    <source>
        <dbReference type="SAM" id="Coils"/>
    </source>
</evidence>
<dbReference type="Pfam" id="PF07627">
    <property type="entry name" value="PSCyt3"/>
    <property type="match status" value="1"/>
</dbReference>
<dbReference type="InterPro" id="IPR013039">
    <property type="entry name" value="DUF1588"/>
</dbReference>
<evidence type="ECO:0000313" key="9">
    <source>
        <dbReference type="Proteomes" id="UP000321080"/>
    </source>
</evidence>
<feature type="domain" description="Cytochrome c" evidence="7">
    <location>
        <begin position="199"/>
        <end position="413"/>
    </location>
</feature>
<dbReference type="GO" id="GO:0046872">
    <property type="term" value="F:metal ion binding"/>
    <property type="evidence" value="ECO:0007669"/>
    <property type="project" value="UniProtKB-KW"/>
</dbReference>
<keyword evidence="1 4" id="KW-0349">Heme</keyword>
<dbReference type="GO" id="GO:0020037">
    <property type="term" value="F:heme binding"/>
    <property type="evidence" value="ECO:0007669"/>
    <property type="project" value="InterPro"/>
</dbReference>
<evidence type="ECO:0000256" key="4">
    <source>
        <dbReference type="PROSITE-ProRule" id="PRU00433"/>
    </source>
</evidence>
<dbReference type="InterPro" id="IPR036909">
    <property type="entry name" value="Cyt_c-like_dom_sf"/>
</dbReference>
<keyword evidence="6" id="KW-0472">Membrane</keyword>
<feature type="transmembrane region" description="Helical" evidence="6">
    <location>
        <begin position="106"/>
        <end position="126"/>
    </location>
</feature>
<evidence type="ECO:0000256" key="2">
    <source>
        <dbReference type="ARBA" id="ARBA00022723"/>
    </source>
</evidence>
<evidence type="ECO:0000256" key="6">
    <source>
        <dbReference type="SAM" id="Phobius"/>
    </source>
</evidence>
<dbReference type="Gene3D" id="1.10.760.10">
    <property type="entry name" value="Cytochrome c-like domain"/>
    <property type="match status" value="2"/>
</dbReference>
<dbReference type="PANTHER" id="PTHR35889">
    <property type="entry name" value="CYCLOINULO-OLIGOSACCHARIDE FRUCTANOTRANSFERASE-RELATED"/>
    <property type="match status" value="1"/>
</dbReference>
<feature type="coiled-coil region" evidence="5">
    <location>
        <begin position="291"/>
        <end position="323"/>
    </location>
</feature>
<dbReference type="Pfam" id="PF07631">
    <property type="entry name" value="PSD4"/>
    <property type="match status" value="1"/>
</dbReference>
<dbReference type="InterPro" id="IPR019251">
    <property type="entry name" value="DUF2231_TM"/>
</dbReference>
<sequence>MKKTISVAVAFTLILLSLLVFPISEDHGNELISYFGNFHPLILHVPIGALIGVFVLEVVNLISPKLNLENASKVLLWFTAISFIPAAVFGFFLASSGGYNDEVLSYHKWLGLIAALLCVWLLVLRLWAYSQSKNHINIYRGVLLVNVILLTFAGHYGGTLTHGTNYLTKDMPINMKAFFGIKETESESIISEIKELAKTEAYSGALVFADTIHPIIDNNCFECHNDNKQKGDLRLDNVGWKFTNVEDVKKWKSVYTEIEEGNMPPEEKEPLTEAQRNSILNWISESLDAANPELKQEVAKVEKAEAEEEKKELALVAKKEAIEKTKLSAEGLHYVDNIKPVVTKYCVSCHGPKRQKGDVRLDRLNWDMVNGNDAESWHSALDMINSGEMPPKKKPQLSNEERKMVVDWITNSLEEASKAKEGQQENTIRRLTKGQYTNTLKELLHLPINFGDVLPNDGKSKMGFTNNGDILQMSTLHLDYYQKIAREALDKAIVTGGKLESKKYKVTFGKGIGIDKFSAEFGGYQSAPVNSDNFVIDVTDGQGNNLDTSDTIKKFIGIGMRGSASDRYSVEEEGMILYSALPHKEVPARSWQGPSPNVKMLIKNNYPKTGGPFALRVVASKGHAIALTEGLIELREDKPASLLPSSIRLFSVKDVVGETSNLVEKDSLLVPVQVDGFTNATLRIDIPKAGFYQIDLVHPYVPNEDMPSYLLRIGKFNKLQERLRLDESLKDQAEIITPVSLAYLNKGRYKTTIGGKFFVGFKELRITPLQEGESTLTEELKAEAAKNEDKYAHLTPSIQSFIGTRTDDGMDYRTFDATKEVVSENGEFKTFEFFGHLENLPVPVYDPGENTLLSNTMIVGLWNNHLVKNKGENGPPLYVKSMEMEVPYHPVWPPKSHTEIFIDSPNKNMEEIYAAEVLETFIERAFRRPMIEGELDKYLNFWKASRGSFESFEDSIKEVLVAVLCSPNFLYLLEPEEIVPDVKTEDFLLASKMAYFLWNSPPDETLSELASQGKLKTNVPQQIKRMVESPKIKKMIEAFSYEWLRVDRHENMTVSAKLYPDFTRFVKEDMTNETYTFIEHVLKENLSILNFIDSDFAMLNQNLAEFYGVDGIRGSAFRPVAINREENRGGLLSQGAFLTGHSDGIQAHPIKRAVWLKEKILGDPPPPPPPNVPELDPETPGFEELTLKEQLELHRNKASCIDCHLKIDPYGVAFENYDAVGRYITEAKGRPIDSKSKLPDGVEVNGIQGIKEYILSLKRDDFTRSLVEHLYAYALGRDISFSDDKEINRIVKEVKKNDYKFQTVLEQIILSKSFSKTLGNEKKIVASRP</sequence>
<evidence type="ECO:0000256" key="3">
    <source>
        <dbReference type="ARBA" id="ARBA00023004"/>
    </source>
</evidence>
<dbReference type="Pfam" id="PF07635">
    <property type="entry name" value="PSCyt1"/>
    <property type="match status" value="2"/>
</dbReference>
<dbReference type="Pfam" id="PF07626">
    <property type="entry name" value="PSD3"/>
    <property type="match status" value="1"/>
</dbReference>
<keyword evidence="6" id="KW-0812">Transmembrane</keyword>
<dbReference type="Pfam" id="PF07637">
    <property type="entry name" value="PSD5"/>
    <property type="match status" value="1"/>
</dbReference>
<protein>
    <submittedName>
        <fullName evidence="8">DUF1592 domain-containing protein</fullName>
    </submittedName>
</protein>
<dbReference type="InterPro" id="IPR009056">
    <property type="entry name" value="Cyt_c-like_dom"/>
</dbReference>
<accession>A0A5C7GJU3</accession>
<dbReference type="PANTHER" id="PTHR35889:SF3">
    <property type="entry name" value="F-BOX DOMAIN-CONTAINING PROTEIN"/>
    <property type="match status" value="1"/>
</dbReference>
<dbReference type="Proteomes" id="UP000321080">
    <property type="component" value="Unassembled WGS sequence"/>
</dbReference>
<dbReference type="OrthoDB" id="1524066at2"/>
<dbReference type="RefSeq" id="WP_147765551.1">
    <property type="nucleotide sequence ID" value="NZ_VRKQ01000008.1"/>
</dbReference>
<evidence type="ECO:0000256" key="1">
    <source>
        <dbReference type="ARBA" id="ARBA00022617"/>
    </source>
</evidence>
<dbReference type="InterPro" id="IPR013042">
    <property type="entry name" value="DUF1592"/>
</dbReference>
<keyword evidence="5" id="KW-0175">Coiled coil</keyword>
<feature type="transmembrane region" description="Helical" evidence="6">
    <location>
        <begin position="38"/>
        <end position="62"/>
    </location>
</feature>
<keyword evidence="2 4" id="KW-0479">Metal-binding</keyword>
<dbReference type="InterPro" id="IPR011429">
    <property type="entry name" value="Cyt_c_Planctomycete-type"/>
</dbReference>
<dbReference type="InterPro" id="IPR013043">
    <property type="entry name" value="DUF1595"/>
</dbReference>
<dbReference type="InterPro" id="IPR011478">
    <property type="entry name" value="DUF1585"/>
</dbReference>
<dbReference type="EMBL" id="VRKQ01000008">
    <property type="protein sequence ID" value="TXG38407.1"/>
    <property type="molecule type" value="Genomic_DNA"/>
</dbReference>
<name>A0A5C7GJU3_9FLAO</name>
<keyword evidence="6" id="KW-1133">Transmembrane helix</keyword>
<proteinExistence type="predicted"/>
<feature type="transmembrane region" description="Helical" evidence="6">
    <location>
        <begin position="74"/>
        <end position="94"/>
    </location>
</feature>
<dbReference type="GO" id="GO:0009055">
    <property type="term" value="F:electron transfer activity"/>
    <property type="evidence" value="ECO:0007669"/>
    <property type="project" value="InterPro"/>
</dbReference>
<gene>
    <name evidence="8" type="ORF">FUA22_00560</name>
</gene>
<dbReference type="InterPro" id="IPR013036">
    <property type="entry name" value="DUF1587"/>
</dbReference>
<feature type="transmembrane region" description="Helical" evidence="6">
    <location>
        <begin position="138"/>
        <end position="158"/>
    </location>
</feature>
<organism evidence="8 9">
    <name type="scientific">Seonamhaeicola maritimus</name>
    <dbReference type="NCBI Taxonomy" id="2591822"/>
    <lineage>
        <taxon>Bacteria</taxon>
        <taxon>Pseudomonadati</taxon>
        <taxon>Bacteroidota</taxon>
        <taxon>Flavobacteriia</taxon>
        <taxon>Flavobacteriales</taxon>
        <taxon>Flavobacteriaceae</taxon>
    </lineage>
</organism>
<dbReference type="Pfam" id="PF09990">
    <property type="entry name" value="DUF2231"/>
    <property type="match status" value="1"/>
</dbReference>
<dbReference type="SUPFAM" id="SSF46626">
    <property type="entry name" value="Cytochrome c"/>
    <property type="match status" value="1"/>
</dbReference>
<reference evidence="8 9" key="1">
    <citation type="submission" date="2019-08" db="EMBL/GenBank/DDBJ databases">
        <title>Seonamhaeicola sediminis sp. nov., isolated from marine sediment.</title>
        <authorList>
            <person name="Cao W.R."/>
        </authorList>
    </citation>
    <scope>NUCLEOTIDE SEQUENCE [LARGE SCALE GENOMIC DNA]</scope>
    <source>
        <strain evidence="8 9">1505</strain>
    </source>
</reference>
<keyword evidence="3 4" id="KW-0408">Iron</keyword>
<evidence type="ECO:0000313" key="8">
    <source>
        <dbReference type="EMBL" id="TXG38407.1"/>
    </source>
</evidence>